<dbReference type="RefSeq" id="WP_158527724.1">
    <property type="nucleotide sequence ID" value="NZ_LNQU01000001.1"/>
</dbReference>
<evidence type="ECO:0000313" key="1">
    <source>
        <dbReference type="EMBL" id="PXX47978.1"/>
    </source>
</evidence>
<dbReference type="EMBL" id="QJKC01000008">
    <property type="protein sequence ID" value="PXX47978.1"/>
    <property type="molecule type" value="Genomic_DNA"/>
</dbReference>
<keyword evidence="2" id="KW-1185">Reference proteome</keyword>
<proteinExistence type="predicted"/>
<comment type="caution">
    <text evidence="1">The sequence shown here is derived from an EMBL/GenBank/DDBJ whole genome shotgun (WGS) entry which is preliminary data.</text>
</comment>
<name>A0A318JFR8_9NEIS</name>
<accession>A0A318JFR8</accession>
<organism evidence="1 2">
    <name type="scientific">Aquitalea magnusonii</name>
    <dbReference type="NCBI Taxonomy" id="332411"/>
    <lineage>
        <taxon>Bacteria</taxon>
        <taxon>Pseudomonadati</taxon>
        <taxon>Pseudomonadota</taxon>
        <taxon>Betaproteobacteria</taxon>
        <taxon>Neisseriales</taxon>
        <taxon>Chromobacteriaceae</taxon>
        <taxon>Aquitalea</taxon>
    </lineage>
</organism>
<reference evidence="1 2" key="1">
    <citation type="submission" date="2018-05" db="EMBL/GenBank/DDBJ databases">
        <title>Genomic Encyclopedia of Type Strains, Phase IV (KMG-IV): sequencing the most valuable type-strain genomes for metagenomic binning, comparative biology and taxonomic classification.</title>
        <authorList>
            <person name="Goeker M."/>
        </authorList>
    </citation>
    <scope>NUCLEOTIDE SEQUENCE [LARGE SCALE GENOMIC DNA]</scope>
    <source>
        <strain evidence="1 2">DSM 25134</strain>
    </source>
</reference>
<evidence type="ECO:0000313" key="2">
    <source>
        <dbReference type="Proteomes" id="UP000248395"/>
    </source>
</evidence>
<gene>
    <name evidence="1" type="ORF">DFR38_10865</name>
</gene>
<sequence length="52" mass="5966">MMEGNESPDQVLVLKDLVIALQLERLFDVQQLYAIDIRYFDLAIDLLNSVAL</sequence>
<protein>
    <submittedName>
        <fullName evidence="1">Uncharacterized protein</fullName>
    </submittedName>
</protein>
<dbReference type="Proteomes" id="UP000248395">
    <property type="component" value="Unassembled WGS sequence"/>
</dbReference>
<dbReference type="AlphaFoldDB" id="A0A318JFR8"/>